<evidence type="ECO:0000256" key="1">
    <source>
        <dbReference type="SAM" id="MobiDB-lite"/>
    </source>
</evidence>
<accession>A0A9Q8WN87</accession>
<dbReference type="KEGG" id="clup:CLUP02_14376"/>
<feature type="compositionally biased region" description="Basic and acidic residues" evidence="1">
    <location>
        <begin position="161"/>
        <end position="172"/>
    </location>
</feature>
<organism evidence="2 3">
    <name type="scientific">Colletotrichum lupini</name>
    <dbReference type="NCBI Taxonomy" id="145971"/>
    <lineage>
        <taxon>Eukaryota</taxon>
        <taxon>Fungi</taxon>
        <taxon>Dikarya</taxon>
        <taxon>Ascomycota</taxon>
        <taxon>Pezizomycotina</taxon>
        <taxon>Sordariomycetes</taxon>
        <taxon>Hypocreomycetidae</taxon>
        <taxon>Glomerellales</taxon>
        <taxon>Glomerellaceae</taxon>
        <taxon>Colletotrichum</taxon>
        <taxon>Colletotrichum acutatum species complex</taxon>
    </lineage>
</organism>
<dbReference type="AlphaFoldDB" id="A0A9Q8WN87"/>
<dbReference type="Proteomes" id="UP000830671">
    <property type="component" value="Chromosome 7"/>
</dbReference>
<dbReference type="EMBL" id="CP019479">
    <property type="protein sequence ID" value="UQC88850.1"/>
    <property type="molecule type" value="Genomic_DNA"/>
</dbReference>
<sequence length="335" mass="37379">MNDATALSQPGDYGPEHPIKPAAMSSRCSCARLTRLPTTIVPRQATLNLTRPFSSTTAQLKVPPQHPDWIKVPTPPQSQASEEKPPIVKGTLPTPRDVFPAKENDRKVQPSYLLETAPAPTSASSTKPAPPGSRLEHRRRMAESRRENLGIALQGLYQRKQEGVETVTAERQRRLRDHQRAAVAPERADDRLTRGSVLSSLAESASVAPNKDRYDQANASKARTARLAAKKSEARQDALMELYINASKFIVTEEELGKHLDQLFSEDFWKRQGKSMAHDADNAWDVWGQPPTVQSMLDDMLRTQQRAIDFQTSDQDRTVKRQKSIAEELTGGKME</sequence>
<feature type="region of interest" description="Disordered" evidence="1">
    <location>
        <begin position="161"/>
        <end position="195"/>
    </location>
</feature>
<name>A0A9Q8WN87_9PEZI</name>
<dbReference type="RefSeq" id="XP_049150451.1">
    <property type="nucleotide sequence ID" value="XM_049293305.1"/>
</dbReference>
<feature type="compositionally biased region" description="Basic and acidic residues" evidence="1">
    <location>
        <begin position="99"/>
        <end position="108"/>
    </location>
</feature>
<gene>
    <name evidence="2" type="ORF">CLUP02_14376</name>
</gene>
<feature type="region of interest" description="Disordered" evidence="1">
    <location>
        <begin position="312"/>
        <end position="335"/>
    </location>
</feature>
<dbReference type="GeneID" id="73348315"/>
<protein>
    <submittedName>
        <fullName evidence="2">Uncharacterized protein</fullName>
    </submittedName>
</protein>
<evidence type="ECO:0000313" key="2">
    <source>
        <dbReference type="EMBL" id="UQC88850.1"/>
    </source>
</evidence>
<keyword evidence="3" id="KW-1185">Reference proteome</keyword>
<dbReference type="Pfam" id="PF26163">
    <property type="entry name" value="mS26"/>
    <property type="match status" value="1"/>
</dbReference>
<feature type="region of interest" description="Disordered" evidence="1">
    <location>
        <begin position="1"/>
        <end position="20"/>
    </location>
</feature>
<feature type="region of interest" description="Disordered" evidence="1">
    <location>
        <begin position="56"/>
        <end position="144"/>
    </location>
</feature>
<reference evidence="2" key="1">
    <citation type="journal article" date="2021" name="Mol. Plant Microbe Interact.">
        <title>Complete Genome Sequence of the Plant-Pathogenic Fungus Colletotrichum lupini.</title>
        <authorList>
            <person name="Baroncelli R."/>
            <person name="Pensec F."/>
            <person name="Da Lio D."/>
            <person name="Boufleur T."/>
            <person name="Vicente I."/>
            <person name="Sarrocco S."/>
            <person name="Picot A."/>
            <person name="Baraldi E."/>
            <person name="Sukno S."/>
            <person name="Thon M."/>
            <person name="Le Floch G."/>
        </authorList>
    </citation>
    <scope>NUCLEOTIDE SEQUENCE</scope>
    <source>
        <strain evidence="2">IMI 504893</strain>
    </source>
</reference>
<dbReference type="CDD" id="cd23703">
    <property type="entry name" value="mS26_PET12"/>
    <property type="match status" value="1"/>
</dbReference>
<evidence type="ECO:0000313" key="3">
    <source>
        <dbReference type="Proteomes" id="UP000830671"/>
    </source>
</evidence>
<dbReference type="InterPro" id="IPR058940">
    <property type="entry name" value="mS26_fungi"/>
</dbReference>
<feature type="compositionally biased region" description="Low complexity" evidence="1">
    <location>
        <begin position="116"/>
        <end position="127"/>
    </location>
</feature>
<proteinExistence type="predicted"/>